<dbReference type="InterPro" id="IPR032819">
    <property type="entry name" value="TruB_C"/>
</dbReference>
<gene>
    <name evidence="5 8" type="primary">truB</name>
    <name evidence="8" type="ORF">IAC47_07675</name>
</gene>
<comment type="similarity">
    <text evidence="2 5">Belongs to the pseudouridine synthase TruB family. Type 1 subfamily.</text>
</comment>
<dbReference type="HAMAP" id="MF_01080">
    <property type="entry name" value="TruB_bact"/>
    <property type="match status" value="1"/>
</dbReference>
<evidence type="ECO:0000259" key="6">
    <source>
        <dbReference type="Pfam" id="PF01509"/>
    </source>
</evidence>
<dbReference type="GO" id="GO:0031119">
    <property type="term" value="P:tRNA pseudouridine synthesis"/>
    <property type="evidence" value="ECO:0007669"/>
    <property type="project" value="UniProtKB-UniRule"/>
</dbReference>
<dbReference type="InterPro" id="IPR002501">
    <property type="entry name" value="PsdUridine_synth_N"/>
</dbReference>
<dbReference type="InterPro" id="IPR020103">
    <property type="entry name" value="PsdUridine_synth_cat_dom_sf"/>
</dbReference>
<dbReference type="AlphaFoldDB" id="A0A9D1RIE1"/>
<dbReference type="SUPFAM" id="SSF55120">
    <property type="entry name" value="Pseudouridine synthase"/>
    <property type="match status" value="1"/>
</dbReference>
<evidence type="ECO:0000256" key="4">
    <source>
        <dbReference type="ARBA" id="ARBA00023235"/>
    </source>
</evidence>
<sequence length="228" mass="25705">MDIEKGGFILLDKPYGWTSFQAVKKVQYILKNHFHTKRIKIGHAGTLDPLATGLLILCVGKYTKQIEMFQAREKEYTGTFFLGATTSSFDREKPVDCVYDTKHISSQNILDTAQSFIGEQEQIPPVFSAVKIGGKRAYDFAREQKDVAIKPRTITISSFEITDIEMPRVGFRIVCSKGTYIRSLARDFGLALGSGAYLDSLCRTRIGEYSLEDALQLEDIAEEYSFKL</sequence>
<comment type="caution">
    <text evidence="8">The sequence shown here is derived from an EMBL/GenBank/DDBJ whole genome shotgun (WGS) entry which is preliminary data.</text>
</comment>
<dbReference type="PANTHER" id="PTHR13767:SF2">
    <property type="entry name" value="PSEUDOURIDYLATE SYNTHASE TRUB1"/>
    <property type="match status" value="1"/>
</dbReference>
<dbReference type="GO" id="GO:1990481">
    <property type="term" value="P:mRNA pseudouridine synthesis"/>
    <property type="evidence" value="ECO:0007669"/>
    <property type="project" value="TreeGrafter"/>
</dbReference>
<keyword evidence="4 5" id="KW-0413">Isomerase</keyword>
<comment type="catalytic activity">
    <reaction evidence="1 5">
        <text>uridine(55) in tRNA = pseudouridine(55) in tRNA</text>
        <dbReference type="Rhea" id="RHEA:42532"/>
        <dbReference type="Rhea" id="RHEA-COMP:10101"/>
        <dbReference type="Rhea" id="RHEA-COMP:10102"/>
        <dbReference type="ChEBI" id="CHEBI:65314"/>
        <dbReference type="ChEBI" id="CHEBI:65315"/>
        <dbReference type="EC" id="5.4.99.25"/>
    </reaction>
</comment>
<evidence type="ECO:0000313" key="9">
    <source>
        <dbReference type="Proteomes" id="UP000824267"/>
    </source>
</evidence>
<dbReference type="GO" id="GO:0160148">
    <property type="term" value="F:tRNA pseudouridine(55) synthase activity"/>
    <property type="evidence" value="ECO:0007669"/>
    <property type="project" value="UniProtKB-EC"/>
</dbReference>
<accession>A0A9D1RIE1</accession>
<dbReference type="InterPro" id="IPR014780">
    <property type="entry name" value="tRNA_psdUridine_synth_TruB"/>
</dbReference>
<protein>
    <recommendedName>
        <fullName evidence="5">tRNA pseudouridine synthase B</fullName>
        <ecNumber evidence="5">5.4.99.25</ecNumber>
    </recommendedName>
    <alternativeName>
        <fullName evidence="5">tRNA pseudouridine(55) synthase</fullName>
        <shortName evidence="5">Psi55 synthase</shortName>
    </alternativeName>
    <alternativeName>
        <fullName evidence="5">tRNA pseudouridylate synthase</fullName>
    </alternativeName>
    <alternativeName>
        <fullName evidence="5">tRNA-uridine isomerase</fullName>
    </alternativeName>
</protein>
<feature type="active site" description="Nucleophile" evidence="5">
    <location>
        <position position="48"/>
    </location>
</feature>
<dbReference type="Gene3D" id="3.30.2350.10">
    <property type="entry name" value="Pseudouridine synthase"/>
    <property type="match status" value="1"/>
</dbReference>
<evidence type="ECO:0000313" key="8">
    <source>
        <dbReference type="EMBL" id="HIW88127.1"/>
    </source>
</evidence>
<dbReference type="Proteomes" id="UP000824267">
    <property type="component" value="Unassembled WGS sequence"/>
</dbReference>
<dbReference type="Pfam" id="PF01509">
    <property type="entry name" value="TruB_N"/>
    <property type="match status" value="1"/>
</dbReference>
<dbReference type="NCBIfam" id="TIGR00431">
    <property type="entry name" value="TruB"/>
    <property type="match status" value="1"/>
</dbReference>
<evidence type="ECO:0000256" key="2">
    <source>
        <dbReference type="ARBA" id="ARBA00005642"/>
    </source>
</evidence>
<dbReference type="CDD" id="cd02573">
    <property type="entry name" value="PseudoU_synth_EcTruB"/>
    <property type="match status" value="1"/>
</dbReference>
<keyword evidence="3 5" id="KW-0819">tRNA processing</keyword>
<reference evidence="8" key="2">
    <citation type="submission" date="2021-04" db="EMBL/GenBank/DDBJ databases">
        <authorList>
            <person name="Gilroy R."/>
        </authorList>
    </citation>
    <scope>NUCLEOTIDE SEQUENCE</scope>
    <source>
        <strain evidence="8">Gambia16-930</strain>
    </source>
</reference>
<evidence type="ECO:0000256" key="5">
    <source>
        <dbReference type="HAMAP-Rule" id="MF_01080"/>
    </source>
</evidence>
<comment type="function">
    <text evidence="5">Responsible for synthesis of pseudouridine from uracil-55 in the psi GC loop of transfer RNAs.</text>
</comment>
<dbReference type="EC" id="5.4.99.25" evidence="5"/>
<feature type="domain" description="Pseudouridine synthase II N-terminal" evidence="6">
    <location>
        <begin position="33"/>
        <end position="181"/>
    </location>
</feature>
<dbReference type="Pfam" id="PF16198">
    <property type="entry name" value="TruB_C_2"/>
    <property type="match status" value="1"/>
</dbReference>
<dbReference type="PANTHER" id="PTHR13767">
    <property type="entry name" value="TRNA-PSEUDOURIDINE SYNTHASE"/>
    <property type="match status" value="1"/>
</dbReference>
<evidence type="ECO:0000256" key="1">
    <source>
        <dbReference type="ARBA" id="ARBA00000385"/>
    </source>
</evidence>
<evidence type="ECO:0000259" key="7">
    <source>
        <dbReference type="Pfam" id="PF16198"/>
    </source>
</evidence>
<reference evidence="8" key="1">
    <citation type="journal article" date="2021" name="PeerJ">
        <title>Extensive microbial diversity within the chicken gut microbiome revealed by metagenomics and culture.</title>
        <authorList>
            <person name="Gilroy R."/>
            <person name="Ravi A."/>
            <person name="Getino M."/>
            <person name="Pursley I."/>
            <person name="Horton D.L."/>
            <person name="Alikhan N.F."/>
            <person name="Baker D."/>
            <person name="Gharbi K."/>
            <person name="Hall N."/>
            <person name="Watson M."/>
            <person name="Adriaenssens E.M."/>
            <person name="Foster-Nyarko E."/>
            <person name="Jarju S."/>
            <person name="Secka A."/>
            <person name="Antonio M."/>
            <person name="Oren A."/>
            <person name="Chaudhuri R.R."/>
            <person name="La Ragione R."/>
            <person name="Hildebrand F."/>
            <person name="Pallen M.J."/>
        </authorList>
    </citation>
    <scope>NUCLEOTIDE SEQUENCE</scope>
    <source>
        <strain evidence="8">Gambia16-930</strain>
    </source>
</reference>
<organism evidence="8 9">
    <name type="scientific">Candidatus Onthomorpha intestinigallinarum</name>
    <dbReference type="NCBI Taxonomy" id="2840880"/>
    <lineage>
        <taxon>Bacteria</taxon>
        <taxon>Pseudomonadati</taxon>
        <taxon>Bacteroidota</taxon>
        <taxon>Bacteroidia</taxon>
        <taxon>Bacteroidales</taxon>
        <taxon>Candidatus Onthomorpha</taxon>
    </lineage>
</organism>
<dbReference type="GO" id="GO:0003723">
    <property type="term" value="F:RNA binding"/>
    <property type="evidence" value="ECO:0007669"/>
    <property type="project" value="InterPro"/>
</dbReference>
<evidence type="ECO:0000256" key="3">
    <source>
        <dbReference type="ARBA" id="ARBA00022694"/>
    </source>
</evidence>
<name>A0A9D1RIE1_9BACT</name>
<dbReference type="EMBL" id="DXGG01000240">
    <property type="protein sequence ID" value="HIW88127.1"/>
    <property type="molecule type" value="Genomic_DNA"/>
</dbReference>
<proteinExistence type="inferred from homology"/>
<feature type="domain" description="tRNA pseudouridylate synthase B C-terminal" evidence="7">
    <location>
        <begin position="182"/>
        <end position="224"/>
    </location>
</feature>